<accession>A0AA40BTW7</accession>
<gene>
    <name evidence="2" type="ORF">B0T14DRAFT_526338</name>
</gene>
<name>A0AA40BTW7_9PEZI</name>
<keyword evidence="3" id="KW-1185">Reference proteome</keyword>
<organism evidence="2 3">
    <name type="scientific">Immersiella caudata</name>
    <dbReference type="NCBI Taxonomy" id="314043"/>
    <lineage>
        <taxon>Eukaryota</taxon>
        <taxon>Fungi</taxon>
        <taxon>Dikarya</taxon>
        <taxon>Ascomycota</taxon>
        <taxon>Pezizomycotina</taxon>
        <taxon>Sordariomycetes</taxon>
        <taxon>Sordariomycetidae</taxon>
        <taxon>Sordariales</taxon>
        <taxon>Lasiosphaeriaceae</taxon>
        <taxon>Immersiella</taxon>
    </lineage>
</organism>
<evidence type="ECO:0000256" key="1">
    <source>
        <dbReference type="SAM" id="MobiDB-lite"/>
    </source>
</evidence>
<sequence length="160" mass="17204">MPAACKRAPRLVPREALAPPESITGSQPRSISDEKSPRLRRHVLLPRPKAATEASAGRAIIRWHNVRGARCPCAERLPVPNGAPLWPAQAPTMIPPTGSEPSASQGGCSRQLPTPRPLRRIEIQPALVTANPPTGSCKCVRDGGGRRRTPSRQPLEKCSV</sequence>
<reference evidence="2" key="1">
    <citation type="submission" date="2023-06" db="EMBL/GenBank/DDBJ databases">
        <title>Genome-scale phylogeny and comparative genomics of the fungal order Sordariales.</title>
        <authorList>
            <consortium name="Lawrence Berkeley National Laboratory"/>
            <person name="Hensen N."/>
            <person name="Bonometti L."/>
            <person name="Westerberg I."/>
            <person name="Brannstrom I.O."/>
            <person name="Guillou S."/>
            <person name="Cros-Aarteil S."/>
            <person name="Calhoun S."/>
            <person name="Haridas S."/>
            <person name="Kuo A."/>
            <person name="Mondo S."/>
            <person name="Pangilinan J."/>
            <person name="Riley R."/>
            <person name="Labutti K."/>
            <person name="Andreopoulos B."/>
            <person name="Lipzen A."/>
            <person name="Chen C."/>
            <person name="Yanf M."/>
            <person name="Daum C."/>
            <person name="Ng V."/>
            <person name="Clum A."/>
            <person name="Steindorff A."/>
            <person name="Ohm R."/>
            <person name="Martin F."/>
            <person name="Silar P."/>
            <person name="Natvig D."/>
            <person name="Lalanne C."/>
            <person name="Gautier V."/>
            <person name="Ament-Velasquez S.L."/>
            <person name="Kruys A."/>
            <person name="Hutchinson M.I."/>
            <person name="Powell A.J."/>
            <person name="Barry K."/>
            <person name="Miller A.N."/>
            <person name="Grigoriev I.V."/>
            <person name="Debuchy R."/>
            <person name="Gladieux P."/>
            <person name="Thoren M.H."/>
            <person name="Johannesson H."/>
        </authorList>
    </citation>
    <scope>NUCLEOTIDE SEQUENCE</scope>
    <source>
        <strain evidence="2">CBS 606.72</strain>
    </source>
</reference>
<evidence type="ECO:0000313" key="3">
    <source>
        <dbReference type="Proteomes" id="UP001175000"/>
    </source>
</evidence>
<proteinExistence type="predicted"/>
<dbReference type="AlphaFoldDB" id="A0AA40BTW7"/>
<feature type="compositionally biased region" description="Polar residues" evidence="1">
    <location>
        <begin position="99"/>
        <end position="112"/>
    </location>
</feature>
<evidence type="ECO:0000313" key="2">
    <source>
        <dbReference type="EMBL" id="KAK0613478.1"/>
    </source>
</evidence>
<feature type="region of interest" description="Disordered" evidence="1">
    <location>
        <begin position="87"/>
        <end position="160"/>
    </location>
</feature>
<dbReference type="Proteomes" id="UP001175000">
    <property type="component" value="Unassembled WGS sequence"/>
</dbReference>
<comment type="caution">
    <text evidence="2">The sequence shown here is derived from an EMBL/GenBank/DDBJ whole genome shotgun (WGS) entry which is preliminary data.</text>
</comment>
<dbReference type="EMBL" id="JAULSU010000006">
    <property type="protein sequence ID" value="KAK0613478.1"/>
    <property type="molecule type" value="Genomic_DNA"/>
</dbReference>
<feature type="region of interest" description="Disordered" evidence="1">
    <location>
        <begin position="1"/>
        <end position="39"/>
    </location>
</feature>
<protein>
    <submittedName>
        <fullName evidence="2">Uncharacterized protein</fullName>
    </submittedName>
</protein>